<name>A0A4P7D1U1_9BURK</name>
<dbReference type="Gene3D" id="3.10.180.10">
    <property type="entry name" value="2,3-Dihydroxybiphenyl 1,2-Dioxygenase, domain 1"/>
    <property type="match status" value="1"/>
</dbReference>
<feature type="domain" description="VOC" evidence="1">
    <location>
        <begin position="4"/>
        <end position="133"/>
    </location>
</feature>
<dbReference type="KEGG" id="ppai:E1956_36385"/>
<evidence type="ECO:0000313" key="2">
    <source>
        <dbReference type="EMBL" id="QBR02701.1"/>
    </source>
</evidence>
<dbReference type="EMBL" id="CP038151">
    <property type="protein sequence ID" value="QBR02701.1"/>
    <property type="molecule type" value="Genomic_DNA"/>
</dbReference>
<dbReference type="PROSITE" id="PS51819">
    <property type="entry name" value="VOC"/>
    <property type="match status" value="1"/>
</dbReference>
<dbReference type="InterPro" id="IPR037523">
    <property type="entry name" value="VOC_core"/>
</dbReference>
<dbReference type="InterPro" id="IPR004360">
    <property type="entry name" value="Glyas_Fos-R_dOase_dom"/>
</dbReference>
<dbReference type="OrthoDB" id="9797663at2"/>
<organism evidence="2 3">
    <name type="scientific">Paraburkholderia pallida</name>
    <dbReference type="NCBI Taxonomy" id="2547399"/>
    <lineage>
        <taxon>Bacteria</taxon>
        <taxon>Pseudomonadati</taxon>
        <taxon>Pseudomonadota</taxon>
        <taxon>Betaproteobacteria</taxon>
        <taxon>Burkholderiales</taxon>
        <taxon>Burkholderiaceae</taxon>
        <taxon>Paraburkholderia</taxon>
    </lineage>
</organism>
<evidence type="ECO:0000259" key="1">
    <source>
        <dbReference type="PROSITE" id="PS51819"/>
    </source>
</evidence>
<accession>A0A4P7D1U1</accession>
<dbReference type="AlphaFoldDB" id="A0A4P7D1U1"/>
<protein>
    <submittedName>
        <fullName evidence="2">VOC family protein</fullName>
    </submittedName>
</protein>
<dbReference type="SUPFAM" id="SSF54593">
    <property type="entry name" value="Glyoxalase/Bleomycin resistance protein/Dihydroxybiphenyl dioxygenase"/>
    <property type="match status" value="1"/>
</dbReference>
<dbReference type="CDD" id="cd07251">
    <property type="entry name" value="VOC_like"/>
    <property type="match status" value="1"/>
</dbReference>
<dbReference type="InterPro" id="IPR029068">
    <property type="entry name" value="Glyas_Bleomycin-R_OHBP_Dase"/>
</dbReference>
<keyword evidence="3" id="KW-1185">Reference proteome</keyword>
<dbReference type="Pfam" id="PF00903">
    <property type="entry name" value="Glyoxalase"/>
    <property type="match status" value="1"/>
</dbReference>
<evidence type="ECO:0000313" key="3">
    <source>
        <dbReference type="Proteomes" id="UP000295727"/>
    </source>
</evidence>
<dbReference type="PANTHER" id="PTHR36503:SF1">
    <property type="entry name" value="BLR2520 PROTEIN"/>
    <property type="match status" value="1"/>
</dbReference>
<dbReference type="PANTHER" id="PTHR36503">
    <property type="entry name" value="BLR2520 PROTEIN"/>
    <property type="match status" value="1"/>
</dbReference>
<reference evidence="2 3" key="1">
    <citation type="submission" date="2019-03" db="EMBL/GenBank/DDBJ databases">
        <title>Paraburkholderia sp. 7MH5, isolated from subtropical forest soil.</title>
        <authorList>
            <person name="Gao Z.-H."/>
            <person name="Qiu L.-H."/>
        </authorList>
    </citation>
    <scope>NUCLEOTIDE SEQUENCE [LARGE SCALE GENOMIC DNA]</scope>
    <source>
        <strain evidence="2 3">7MH5</strain>
    </source>
</reference>
<proteinExistence type="predicted"/>
<dbReference type="Proteomes" id="UP000295727">
    <property type="component" value="Chromosome 4"/>
</dbReference>
<sequence>MKPRITVITLGVDDLDASLRFYREGLGFATEGIIGKEFEHGAVVFIELQPGLRLALWPRKSIAHDTGLALGPASATELTLGHNVSSKAEVDAVMAKAASAGAAIVKPAHDTFWGGYSGYFQDPDGHLWEVVWNPQWLE</sequence>
<dbReference type="RefSeq" id="WP_134758221.1">
    <property type="nucleotide sequence ID" value="NZ_CP038151.1"/>
</dbReference>
<gene>
    <name evidence="2" type="ORF">E1956_36385</name>
</gene>